<name>A0A6S6U7G1_9BACT</name>
<gene>
    <name evidence="6" type="ORF">HELGO_WM55940</name>
</gene>
<dbReference type="EMBL" id="CACVAR010000338">
    <property type="protein sequence ID" value="CAA6822629.1"/>
    <property type="molecule type" value="Genomic_DNA"/>
</dbReference>
<evidence type="ECO:0000313" key="6">
    <source>
        <dbReference type="EMBL" id="CAA6822629.1"/>
    </source>
</evidence>
<dbReference type="AlphaFoldDB" id="A0A6S6U7G1"/>
<evidence type="ECO:0000256" key="5">
    <source>
        <dbReference type="SAM" id="Phobius"/>
    </source>
</evidence>
<keyword evidence="5" id="KW-0472">Membrane</keyword>
<feature type="repeat" description="TPR" evidence="3">
    <location>
        <begin position="474"/>
        <end position="507"/>
    </location>
</feature>
<feature type="transmembrane region" description="Helical" evidence="5">
    <location>
        <begin position="72"/>
        <end position="99"/>
    </location>
</feature>
<dbReference type="PANTHER" id="PTHR45641">
    <property type="entry name" value="TETRATRICOPEPTIDE REPEAT PROTEIN (AFU_ORTHOLOGUE AFUA_6G03870)"/>
    <property type="match status" value="1"/>
</dbReference>
<reference evidence="6" key="1">
    <citation type="submission" date="2020-01" db="EMBL/GenBank/DDBJ databases">
        <authorList>
            <person name="Meier V. D."/>
            <person name="Meier V D."/>
        </authorList>
    </citation>
    <scope>NUCLEOTIDE SEQUENCE</scope>
    <source>
        <strain evidence="6">HLG_WM_MAG_03</strain>
    </source>
</reference>
<evidence type="ECO:0000256" key="1">
    <source>
        <dbReference type="ARBA" id="ARBA00022737"/>
    </source>
</evidence>
<dbReference type="InterPro" id="IPR011990">
    <property type="entry name" value="TPR-like_helical_dom_sf"/>
</dbReference>
<dbReference type="Pfam" id="PF13424">
    <property type="entry name" value="TPR_12"/>
    <property type="match status" value="3"/>
</dbReference>
<feature type="repeat" description="TPR" evidence="3">
    <location>
        <begin position="432"/>
        <end position="465"/>
    </location>
</feature>
<feature type="transmembrane region" description="Helical" evidence="5">
    <location>
        <begin position="120"/>
        <end position="139"/>
    </location>
</feature>
<dbReference type="PANTHER" id="PTHR45641:SF1">
    <property type="entry name" value="AAA+ ATPASE DOMAIN-CONTAINING PROTEIN"/>
    <property type="match status" value="1"/>
</dbReference>
<dbReference type="PROSITE" id="PS50293">
    <property type="entry name" value="TPR_REGION"/>
    <property type="match status" value="2"/>
</dbReference>
<feature type="repeat" description="TPR" evidence="3">
    <location>
        <begin position="558"/>
        <end position="591"/>
    </location>
</feature>
<proteinExistence type="predicted"/>
<keyword evidence="2 3" id="KW-0802">TPR repeat</keyword>
<evidence type="ECO:0000256" key="4">
    <source>
        <dbReference type="SAM" id="Coils"/>
    </source>
</evidence>
<evidence type="ECO:0000256" key="3">
    <source>
        <dbReference type="PROSITE-ProRule" id="PRU00339"/>
    </source>
</evidence>
<dbReference type="PROSITE" id="PS50005">
    <property type="entry name" value="TPR"/>
    <property type="match status" value="6"/>
</dbReference>
<evidence type="ECO:0000256" key="2">
    <source>
        <dbReference type="ARBA" id="ARBA00022803"/>
    </source>
</evidence>
<dbReference type="SMART" id="SM00028">
    <property type="entry name" value="TPR"/>
    <property type="match status" value="7"/>
</dbReference>
<feature type="repeat" description="TPR" evidence="3">
    <location>
        <begin position="390"/>
        <end position="423"/>
    </location>
</feature>
<feature type="repeat" description="TPR" evidence="3">
    <location>
        <begin position="516"/>
        <end position="549"/>
    </location>
</feature>
<keyword evidence="4" id="KW-0175">Coiled coil</keyword>
<dbReference type="SUPFAM" id="SSF48452">
    <property type="entry name" value="TPR-like"/>
    <property type="match status" value="1"/>
</dbReference>
<feature type="coiled-coil region" evidence="4">
    <location>
        <begin position="199"/>
        <end position="233"/>
    </location>
</feature>
<keyword evidence="5" id="KW-1133">Transmembrane helix</keyword>
<feature type="repeat" description="TPR" evidence="3">
    <location>
        <begin position="348"/>
        <end position="381"/>
    </location>
</feature>
<dbReference type="InterPro" id="IPR019734">
    <property type="entry name" value="TPR_rpt"/>
</dbReference>
<sequence length="614" mass="70452">MGLSTKLNSILQNPLVETFINLIKKLKSSKSYWSVSYLVLLFTLREAIAWKFGSAIRTFCEEQATESSMPFVWDILGFVFDVGGSIELVGLGLFIFIVLSVVKVSDSETNAQATPFKEKLLGFVIALALMLGFFSLNYYQHQSTTSEITKNIDAKFNQNDKQLEEIKALIKLQGGDETAFLEKYFGSDYKQVLKNPQTYQNLKEKLQQHQGSIQTLIEEKEKLQKKIESRRLHSNGVQKMIDKAFKELRFEDVLDLLNHFIKNNEELEKDLLNAHYQKALAYMEQLKYHKAKEEYETYIPLGIKDTDILHDYGFMYYQLGEYDNYLTINMKRLELLLKSSDENNPQIAKAYNEIALAWENKGEYDKAIEFHNKSLKIKLATLGENHPSTATSYNNIGGAWYSKGEYDKAIEFHNKALKIRLATLGENHPETATSYNNIGTAWYSKGEYGKAIEFYNKDLKINLATLGENHPSTATSYNNMGTAWESKGEYDKAIKFYNKALKIRLATLGENHPSTATTYKNIGLVWDSKGEYDKAIEFHNKALKIRLATLGENHPLTATSYNNIAVSYYYMQKYQKSFEFMERALKIREAMLPASHPLLIESRNSLETIRAKVK</sequence>
<keyword evidence="1" id="KW-0677">Repeat</keyword>
<keyword evidence="5" id="KW-0812">Transmembrane</keyword>
<feature type="transmembrane region" description="Helical" evidence="5">
    <location>
        <begin position="32"/>
        <end position="52"/>
    </location>
</feature>
<protein>
    <submittedName>
        <fullName evidence="6">Uncharacterized protein</fullName>
    </submittedName>
</protein>
<accession>A0A6S6U7G1</accession>
<organism evidence="6">
    <name type="scientific">uncultured Sulfurovum sp</name>
    <dbReference type="NCBI Taxonomy" id="269237"/>
    <lineage>
        <taxon>Bacteria</taxon>
        <taxon>Pseudomonadati</taxon>
        <taxon>Campylobacterota</taxon>
        <taxon>Epsilonproteobacteria</taxon>
        <taxon>Campylobacterales</taxon>
        <taxon>Sulfurovaceae</taxon>
        <taxon>Sulfurovum</taxon>
        <taxon>environmental samples</taxon>
    </lineage>
</organism>
<dbReference type="Gene3D" id="1.25.40.10">
    <property type="entry name" value="Tetratricopeptide repeat domain"/>
    <property type="match status" value="4"/>
</dbReference>